<dbReference type="InterPro" id="IPR036259">
    <property type="entry name" value="MFS_trans_sf"/>
</dbReference>
<keyword evidence="6 7" id="KW-0472">Membrane</keyword>
<dbReference type="PANTHER" id="PTHR23517:SF2">
    <property type="entry name" value="MULTIDRUG RESISTANCE PROTEIN MDTH"/>
    <property type="match status" value="1"/>
</dbReference>
<evidence type="ECO:0000313" key="10">
    <source>
        <dbReference type="Proteomes" id="UP000007882"/>
    </source>
</evidence>
<dbReference type="Proteomes" id="UP000007882">
    <property type="component" value="Chromosome"/>
</dbReference>
<evidence type="ECO:0000256" key="7">
    <source>
        <dbReference type="SAM" id="Phobius"/>
    </source>
</evidence>
<sequence length="415" mass="41196">MALSVEQAVAGRPGNLAGFPGAVWLLLAGDLITAAAVGLTQPYLVVFLHETRGVPLAVATGLVALAAVASLVGNPVAGALIDRWGGRPVMLAGLAVAAAGMLTLAGAPGSAVAGLGVAVTGLGWSVSMPALSTRLATLTVSARHPRVYTLQYALFNVGMAGGAAAGGLVIARVAPASAQGRTVLPWLWIGAAVLCLAGMVLAASAGRQAPPARAAGTPSGGYRQALADRRLLPVLGAATLLSTVGYGIYNAAPPVLAVAANDAAALSWLTIANAVTVVVGAPVALRYAERLRPRTALLWTALLWALAWLVCVPAVAGAGFELRTALVCAAVLTGAGELLIAGALPSLVNAVAPEELRGRYNALSSWSLTAGMMAGPLLTSAATASDDTLALLCTAAGLAGAAGLLLLLTRRSGTS</sequence>
<dbReference type="RefSeq" id="WP_014443234.1">
    <property type="nucleotide sequence ID" value="NC_017093.1"/>
</dbReference>
<evidence type="ECO:0000256" key="4">
    <source>
        <dbReference type="ARBA" id="ARBA00022692"/>
    </source>
</evidence>
<protein>
    <submittedName>
        <fullName evidence="9">Putative MFS transporter</fullName>
    </submittedName>
</protein>
<keyword evidence="10" id="KW-1185">Reference proteome</keyword>
<evidence type="ECO:0000256" key="2">
    <source>
        <dbReference type="ARBA" id="ARBA00022448"/>
    </source>
</evidence>
<feature type="transmembrane region" description="Helical" evidence="7">
    <location>
        <begin position="152"/>
        <end position="174"/>
    </location>
</feature>
<feature type="transmembrane region" description="Helical" evidence="7">
    <location>
        <begin position="388"/>
        <end position="408"/>
    </location>
</feature>
<feature type="domain" description="Major facilitator superfamily (MFS) profile" evidence="8">
    <location>
        <begin position="231"/>
        <end position="415"/>
    </location>
</feature>
<dbReference type="HOGENOM" id="CLU_001265_60_5_11"/>
<organism evidence="9 10">
    <name type="scientific">Actinoplanes missouriensis (strain ATCC 14538 / DSM 43046 / CBS 188.64 / JCM 3121 / NBRC 102363 / NCIMB 12654 / NRRL B-3342 / UNCC 431)</name>
    <dbReference type="NCBI Taxonomy" id="512565"/>
    <lineage>
        <taxon>Bacteria</taxon>
        <taxon>Bacillati</taxon>
        <taxon>Actinomycetota</taxon>
        <taxon>Actinomycetes</taxon>
        <taxon>Micromonosporales</taxon>
        <taxon>Micromonosporaceae</taxon>
        <taxon>Actinoplanes</taxon>
    </lineage>
</organism>
<evidence type="ECO:0000256" key="3">
    <source>
        <dbReference type="ARBA" id="ARBA00022475"/>
    </source>
</evidence>
<dbReference type="SUPFAM" id="SSF103473">
    <property type="entry name" value="MFS general substrate transporter"/>
    <property type="match status" value="1"/>
</dbReference>
<evidence type="ECO:0000256" key="5">
    <source>
        <dbReference type="ARBA" id="ARBA00022989"/>
    </source>
</evidence>
<proteinExistence type="predicted"/>
<dbReference type="PROSITE" id="PS50850">
    <property type="entry name" value="MFS"/>
    <property type="match status" value="1"/>
</dbReference>
<reference evidence="9 10" key="1">
    <citation type="submission" date="2012-02" db="EMBL/GenBank/DDBJ databases">
        <title>Complete genome sequence of Actinoplanes missouriensis 431 (= NBRC 102363).</title>
        <authorList>
            <person name="Ohnishi Y."/>
            <person name="Ishikawa J."/>
            <person name="Sekine M."/>
            <person name="Hosoyama A."/>
            <person name="Harada T."/>
            <person name="Narita H."/>
            <person name="Hata T."/>
            <person name="Konno Y."/>
            <person name="Tutikane K."/>
            <person name="Fujita N."/>
            <person name="Horinouchi S."/>
            <person name="Hayakawa M."/>
        </authorList>
    </citation>
    <scope>NUCLEOTIDE SEQUENCE [LARGE SCALE GENOMIC DNA]</scope>
    <source>
        <strain evidence="10">ATCC 14538 / DSM 43046 / CBS 188.64 / JCM 3121 / NBRC 102363 / NCIMB 12654 / NRRL B-3342 / UNCC 431</strain>
    </source>
</reference>
<evidence type="ECO:0000256" key="6">
    <source>
        <dbReference type="ARBA" id="ARBA00023136"/>
    </source>
</evidence>
<keyword evidence="5 7" id="KW-1133">Transmembrane helix</keyword>
<feature type="transmembrane region" description="Helical" evidence="7">
    <location>
        <begin position="21"/>
        <end position="44"/>
    </location>
</feature>
<dbReference type="PANTHER" id="PTHR23517">
    <property type="entry name" value="RESISTANCE PROTEIN MDTM, PUTATIVE-RELATED-RELATED"/>
    <property type="match status" value="1"/>
</dbReference>
<dbReference type="InterPro" id="IPR020846">
    <property type="entry name" value="MFS_dom"/>
</dbReference>
<dbReference type="GO" id="GO:0005886">
    <property type="term" value="C:plasma membrane"/>
    <property type="evidence" value="ECO:0007669"/>
    <property type="project" value="UniProtKB-SubCell"/>
</dbReference>
<dbReference type="InterPro" id="IPR011701">
    <property type="entry name" value="MFS"/>
</dbReference>
<dbReference type="Pfam" id="PF07690">
    <property type="entry name" value="MFS_1"/>
    <property type="match status" value="2"/>
</dbReference>
<keyword evidence="3" id="KW-1003">Cell membrane</keyword>
<feature type="transmembrane region" description="Helical" evidence="7">
    <location>
        <begin position="360"/>
        <end position="382"/>
    </location>
</feature>
<feature type="transmembrane region" description="Helical" evidence="7">
    <location>
        <begin position="231"/>
        <end position="252"/>
    </location>
</feature>
<keyword evidence="4 7" id="KW-0812">Transmembrane</keyword>
<evidence type="ECO:0000256" key="1">
    <source>
        <dbReference type="ARBA" id="ARBA00004651"/>
    </source>
</evidence>
<dbReference type="Gene3D" id="1.20.1250.20">
    <property type="entry name" value="MFS general substrate transporter like domains"/>
    <property type="match status" value="2"/>
</dbReference>
<dbReference type="PATRIC" id="fig|512565.3.peg.3114"/>
<dbReference type="InterPro" id="IPR050171">
    <property type="entry name" value="MFS_Transporters"/>
</dbReference>
<feature type="transmembrane region" description="Helical" evidence="7">
    <location>
        <begin position="297"/>
        <end position="318"/>
    </location>
</feature>
<evidence type="ECO:0000313" key="9">
    <source>
        <dbReference type="EMBL" id="BAL88339.1"/>
    </source>
</evidence>
<dbReference type="STRING" id="512565.AMIS_31190"/>
<dbReference type="KEGG" id="ams:AMIS_31190"/>
<dbReference type="GO" id="GO:0022857">
    <property type="term" value="F:transmembrane transporter activity"/>
    <property type="evidence" value="ECO:0007669"/>
    <property type="project" value="InterPro"/>
</dbReference>
<name>I0H5Q2_ACTM4</name>
<dbReference type="OrthoDB" id="4109786at2"/>
<evidence type="ECO:0000259" key="8">
    <source>
        <dbReference type="PROSITE" id="PS50850"/>
    </source>
</evidence>
<feature type="transmembrane region" description="Helical" evidence="7">
    <location>
        <begin position="113"/>
        <end position="131"/>
    </location>
</feature>
<dbReference type="EMBL" id="AP012319">
    <property type="protein sequence ID" value="BAL88339.1"/>
    <property type="molecule type" value="Genomic_DNA"/>
</dbReference>
<comment type="subcellular location">
    <subcellularLocation>
        <location evidence="1">Cell membrane</location>
        <topology evidence="1">Multi-pass membrane protein</topology>
    </subcellularLocation>
</comment>
<feature type="transmembrane region" description="Helical" evidence="7">
    <location>
        <begin position="186"/>
        <end position="205"/>
    </location>
</feature>
<keyword evidence="2" id="KW-0813">Transport</keyword>
<feature type="transmembrane region" description="Helical" evidence="7">
    <location>
        <begin position="56"/>
        <end position="77"/>
    </location>
</feature>
<accession>I0H5Q2</accession>
<feature type="transmembrane region" description="Helical" evidence="7">
    <location>
        <begin position="324"/>
        <end position="348"/>
    </location>
</feature>
<feature type="transmembrane region" description="Helical" evidence="7">
    <location>
        <begin position="264"/>
        <end position="285"/>
    </location>
</feature>
<dbReference type="AlphaFoldDB" id="I0H5Q2"/>
<gene>
    <name evidence="9" type="ordered locus">AMIS_31190</name>
</gene>
<feature type="transmembrane region" description="Helical" evidence="7">
    <location>
        <begin position="89"/>
        <end position="107"/>
    </location>
</feature>
<dbReference type="eggNOG" id="COG2211">
    <property type="taxonomic scope" value="Bacteria"/>
</dbReference>